<gene>
    <name evidence="2" type="ORF">E5288_WYG004964</name>
</gene>
<feature type="region of interest" description="Disordered" evidence="1">
    <location>
        <begin position="138"/>
        <end position="174"/>
    </location>
</feature>
<evidence type="ECO:0000313" key="3">
    <source>
        <dbReference type="Proteomes" id="UP000322234"/>
    </source>
</evidence>
<protein>
    <submittedName>
        <fullName evidence="2">Uncharacterized protein</fullName>
    </submittedName>
</protein>
<keyword evidence="3" id="KW-1185">Reference proteome</keyword>
<evidence type="ECO:0000313" key="2">
    <source>
        <dbReference type="EMBL" id="MXQ81894.1"/>
    </source>
</evidence>
<comment type="caution">
    <text evidence="2">The sequence shown here is derived from an EMBL/GenBank/DDBJ whole genome shotgun (WGS) entry which is preliminary data.</text>
</comment>
<dbReference type="EMBL" id="VBQZ03000009">
    <property type="protein sequence ID" value="MXQ81894.1"/>
    <property type="molecule type" value="Genomic_DNA"/>
</dbReference>
<dbReference type="AlphaFoldDB" id="A0A6B0R234"/>
<dbReference type="Proteomes" id="UP000322234">
    <property type="component" value="Unassembled WGS sequence"/>
</dbReference>
<accession>A0A6B0R234</accession>
<proteinExistence type="predicted"/>
<evidence type="ECO:0000256" key="1">
    <source>
        <dbReference type="SAM" id="MobiDB-lite"/>
    </source>
</evidence>
<feature type="compositionally biased region" description="Basic and acidic residues" evidence="1">
    <location>
        <begin position="144"/>
        <end position="153"/>
    </location>
</feature>
<sequence>MCFCNDKDFFLPVGALSALVLEGNYKTVTEMQNEYVSVNKFCVWQKGMKDETAELTITDYVKHRVPNKCQANQNYKKISDSVATNFPGSVKSLKQILRSGHFFVSDGNERRAKATNSPDFGEPQNLKVPAGAAVFLSDPTTANPKHESKRIETNRANSNRGIRPAAKFSLRRKR</sequence>
<organism evidence="2 3">
    <name type="scientific">Bos mutus</name>
    <name type="common">wild yak</name>
    <dbReference type="NCBI Taxonomy" id="72004"/>
    <lineage>
        <taxon>Eukaryota</taxon>
        <taxon>Metazoa</taxon>
        <taxon>Chordata</taxon>
        <taxon>Craniata</taxon>
        <taxon>Vertebrata</taxon>
        <taxon>Euteleostomi</taxon>
        <taxon>Mammalia</taxon>
        <taxon>Eutheria</taxon>
        <taxon>Laurasiatheria</taxon>
        <taxon>Artiodactyla</taxon>
        <taxon>Ruminantia</taxon>
        <taxon>Pecora</taxon>
        <taxon>Bovidae</taxon>
        <taxon>Bovinae</taxon>
        <taxon>Bos</taxon>
    </lineage>
</organism>
<name>A0A6B0R234_9CETA</name>
<reference evidence="2" key="1">
    <citation type="submission" date="2019-10" db="EMBL/GenBank/DDBJ databases">
        <title>The sequence and de novo assembly of the wild yak genome.</title>
        <authorList>
            <person name="Liu Y."/>
        </authorList>
    </citation>
    <scope>NUCLEOTIDE SEQUENCE [LARGE SCALE GENOMIC DNA]</scope>
    <source>
        <strain evidence="2">WY2019</strain>
    </source>
</reference>